<dbReference type="EMBL" id="BAAAUF010000079">
    <property type="protein sequence ID" value="GAA3074131.1"/>
    <property type="molecule type" value="Genomic_DNA"/>
</dbReference>
<dbReference type="PANTHER" id="PTHR33406:SF11">
    <property type="entry name" value="MEMBRANE PROTEIN SCO6666-RELATED"/>
    <property type="match status" value="1"/>
</dbReference>
<dbReference type="PROSITE" id="PS50156">
    <property type="entry name" value="SSD"/>
    <property type="match status" value="1"/>
</dbReference>
<feature type="transmembrane region" description="Helical" evidence="7">
    <location>
        <begin position="538"/>
        <end position="555"/>
    </location>
</feature>
<keyword evidence="5 7" id="KW-1133">Transmembrane helix</keyword>
<comment type="caution">
    <text evidence="9">The sequence shown here is derived from an EMBL/GenBank/DDBJ whole genome shotgun (WGS) entry which is preliminary data.</text>
</comment>
<dbReference type="PANTHER" id="PTHR33406">
    <property type="entry name" value="MEMBRANE PROTEIN MJ1562-RELATED"/>
    <property type="match status" value="1"/>
</dbReference>
<dbReference type="InterPro" id="IPR004869">
    <property type="entry name" value="MMPL_dom"/>
</dbReference>
<dbReference type="InterPro" id="IPR000731">
    <property type="entry name" value="SSD"/>
</dbReference>
<keyword evidence="4 7" id="KW-0812">Transmembrane</keyword>
<protein>
    <submittedName>
        <fullName evidence="9">MMPL family transporter</fullName>
    </submittedName>
</protein>
<dbReference type="Gene3D" id="1.20.1640.10">
    <property type="entry name" value="Multidrug efflux transporter AcrB transmembrane domain"/>
    <property type="match status" value="2"/>
</dbReference>
<evidence type="ECO:0000256" key="6">
    <source>
        <dbReference type="ARBA" id="ARBA00023136"/>
    </source>
</evidence>
<evidence type="ECO:0000256" key="3">
    <source>
        <dbReference type="ARBA" id="ARBA00022475"/>
    </source>
</evidence>
<evidence type="ECO:0000313" key="10">
    <source>
        <dbReference type="Proteomes" id="UP001501532"/>
    </source>
</evidence>
<feature type="transmembrane region" description="Helical" evidence="7">
    <location>
        <begin position="372"/>
        <end position="394"/>
    </location>
</feature>
<dbReference type="InterPro" id="IPR050545">
    <property type="entry name" value="Mycobact_MmpL"/>
</dbReference>
<feature type="transmembrane region" description="Helical" evidence="7">
    <location>
        <begin position="286"/>
        <end position="307"/>
    </location>
</feature>
<sequence length="742" mass="76851">MNDQPTGPLARLGYLAHRRARLLLVLATVALVAAAALGIGAFGKLQSGGFDDPQSPSSQAAKLLTARFGGQTDLVLVVHPHTGSVDSAAADSAGRELTSRLRGEPGLSRVVSYWDGKPAGLRTADGGDALISAHVQGSDQQAATTAADLVTRYGGDRGAVDVLVGGPRGVNHDVSTQIVKDLALAEGIAVPLTLLLLVLAFGSVVAALLPLSVGVIAIFGTFAELYVLGSLTNVSVFAINLTTALGLGLGIDYALLLVSRFREELAAGQQVRDALVTTVRTAGRTILFSAATVATALAALLVFPQFFLRSFAYAGIGVVVIAALAALIVVPALLALLGTRVNAWRLPWPRTVPGADSPAWGRLAGRVMRRPLLWALPVTALLLLAASPLLGVTFGTPDQRVLPTGAPSRQVAELLDTRFPGNDTSAIQIVTDAPVDATSLSSYARGLSRLPGVTGVDSSAGTFRDGTLLMAAGPGQTALGAPNAEHLTVTSSWTPRSGGAQDLVRALRAQPAPAGVHTLVGGGDAVLVDAKHTVGSKLPAAVGLVALTTFLLLFLFTGSVVQPLRALLLNAVSLSATLGAMVWIFQDGHLSGLLGFTPQPMDTSMTVLMFCIAFGLSMDYEVFVTSRITELHSQGATPREAVTQGLARTGRIVSTAAGLLAVSFFAFVTGKVSFLQLFGLGTGLAILLDAVLIRGVLVPAVMRLLGDAAWYAPAPLRRMHRRVGLSDEPAPPVERIPHLVSD</sequence>
<keyword evidence="3" id="KW-1003">Cell membrane</keyword>
<name>A0ABP6M4Y4_9ACTN</name>
<evidence type="ECO:0000256" key="2">
    <source>
        <dbReference type="ARBA" id="ARBA00010157"/>
    </source>
</evidence>
<accession>A0ABP6M4Y4</accession>
<dbReference type="Pfam" id="PF03176">
    <property type="entry name" value="MMPL"/>
    <property type="match status" value="2"/>
</dbReference>
<evidence type="ECO:0000256" key="1">
    <source>
        <dbReference type="ARBA" id="ARBA00004651"/>
    </source>
</evidence>
<proteinExistence type="inferred from homology"/>
<comment type="similarity">
    <text evidence="2">Belongs to the resistance-nodulation-cell division (RND) (TC 2.A.6) family. MmpL subfamily.</text>
</comment>
<evidence type="ECO:0000259" key="8">
    <source>
        <dbReference type="PROSITE" id="PS50156"/>
    </source>
</evidence>
<feature type="transmembrane region" description="Helical" evidence="7">
    <location>
        <begin position="234"/>
        <end position="258"/>
    </location>
</feature>
<gene>
    <name evidence="9" type="ORF">GCM10010448_65850</name>
</gene>
<feature type="transmembrane region" description="Helical" evidence="7">
    <location>
        <begin position="567"/>
        <end position="585"/>
    </location>
</feature>
<dbReference type="SUPFAM" id="SSF82866">
    <property type="entry name" value="Multidrug efflux transporter AcrB transmembrane domain"/>
    <property type="match status" value="2"/>
</dbReference>
<comment type="subcellular location">
    <subcellularLocation>
        <location evidence="1">Cell membrane</location>
        <topology evidence="1">Multi-pass membrane protein</topology>
    </subcellularLocation>
</comment>
<evidence type="ECO:0000313" key="9">
    <source>
        <dbReference type="EMBL" id="GAA3074131.1"/>
    </source>
</evidence>
<feature type="transmembrane region" description="Helical" evidence="7">
    <location>
        <begin position="605"/>
        <end position="624"/>
    </location>
</feature>
<keyword evidence="10" id="KW-1185">Reference proteome</keyword>
<organism evidence="9 10">
    <name type="scientific">Streptomyces glomeratus</name>
    <dbReference type="NCBI Taxonomy" id="284452"/>
    <lineage>
        <taxon>Bacteria</taxon>
        <taxon>Bacillati</taxon>
        <taxon>Actinomycetota</taxon>
        <taxon>Actinomycetes</taxon>
        <taxon>Kitasatosporales</taxon>
        <taxon>Streptomycetaceae</taxon>
        <taxon>Streptomyces</taxon>
    </lineage>
</organism>
<feature type="domain" description="SSD" evidence="8">
    <location>
        <begin position="211"/>
        <end position="336"/>
    </location>
</feature>
<keyword evidence="6 7" id="KW-0472">Membrane</keyword>
<feature type="transmembrane region" description="Helical" evidence="7">
    <location>
        <begin position="313"/>
        <end position="337"/>
    </location>
</feature>
<evidence type="ECO:0000256" key="5">
    <source>
        <dbReference type="ARBA" id="ARBA00022989"/>
    </source>
</evidence>
<feature type="transmembrane region" description="Helical" evidence="7">
    <location>
        <begin position="194"/>
        <end position="222"/>
    </location>
</feature>
<dbReference type="RefSeq" id="WP_234519924.1">
    <property type="nucleotide sequence ID" value="NZ_BAAAUF010000079.1"/>
</dbReference>
<feature type="transmembrane region" description="Helical" evidence="7">
    <location>
        <begin position="20"/>
        <end position="42"/>
    </location>
</feature>
<dbReference type="Proteomes" id="UP001501532">
    <property type="component" value="Unassembled WGS sequence"/>
</dbReference>
<evidence type="ECO:0000256" key="4">
    <source>
        <dbReference type="ARBA" id="ARBA00022692"/>
    </source>
</evidence>
<reference evidence="10" key="1">
    <citation type="journal article" date="2019" name="Int. J. Syst. Evol. Microbiol.">
        <title>The Global Catalogue of Microorganisms (GCM) 10K type strain sequencing project: providing services to taxonomists for standard genome sequencing and annotation.</title>
        <authorList>
            <consortium name="The Broad Institute Genomics Platform"/>
            <consortium name="The Broad Institute Genome Sequencing Center for Infectious Disease"/>
            <person name="Wu L."/>
            <person name="Ma J."/>
        </authorList>
    </citation>
    <scope>NUCLEOTIDE SEQUENCE [LARGE SCALE GENOMIC DNA]</scope>
    <source>
        <strain evidence="10">JCM 9091</strain>
    </source>
</reference>
<evidence type="ECO:0000256" key="7">
    <source>
        <dbReference type="SAM" id="Phobius"/>
    </source>
</evidence>